<keyword evidence="1" id="KW-0378">Hydrolase</keyword>
<dbReference type="InterPro" id="IPR050300">
    <property type="entry name" value="GDXG_lipolytic_enzyme"/>
</dbReference>
<dbReference type="PATRIC" id="fig|1217700.3.peg.772"/>
<dbReference type="GO" id="GO:0016787">
    <property type="term" value="F:hydrolase activity"/>
    <property type="evidence" value="ECO:0007669"/>
    <property type="project" value="UniProtKB-KW"/>
</dbReference>
<dbReference type="InterPro" id="IPR013094">
    <property type="entry name" value="AB_hydrolase_3"/>
</dbReference>
<keyword evidence="4" id="KW-1185">Reference proteome</keyword>
<dbReference type="InterPro" id="IPR029058">
    <property type="entry name" value="AB_hydrolase_fold"/>
</dbReference>
<evidence type="ECO:0000313" key="4">
    <source>
        <dbReference type="Proteomes" id="UP000013084"/>
    </source>
</evidence>
<name>N9T9F4_9GAMM</name>
<organism evidence="3 4">
    <name type="scientific">Acinetobacter higginsii</name>
    <dbReference type="NCBI Taxonomy" id="70347"/>
    <lineage>
        <taxon>Bacteria</taxon>
        <taxon>Pseudomonadati</taxon>
        <taxon>Pseudomonadota</taxon>
        <taxon>Gammaproteobacteria</taxon>
        <taxon>Moraxellales</taxon>
        <taxon>Moraxellaceae</taxon>
        <taxon>Acinetobacter</taxon>
    </lineage>
</organism>
<sequence length="312" mass="34738">MRYVHKELQSVLAQLPELMISAEQMPAIRQFLKDHLIGDFQAHPQVECLEQWIPSQHRGREIRILIYRSQSLQKPSPAVLWIHGGGYVMGTPEMDASLCERFVLEAGCQVVAVDYHLAPEYPYPAPLEDCYDSLCWLSENASALGVDADKIAVAGASAGGGLTAAVSLLARDRKGPKIAFQMPLYPMIDDRLQTHSSTEIQDSRVWNEQSNRNAWAMYLGDMLAQQVPSYAAPARAEDYAHLPPTYTCVGDQDPFRDETMDYVAALAKAGVPTEFHLYPGCFHGFDGYAPMTVIGQQAIQQYVQALATFFHE</sequence>
<dbReference type="Gene3D" id="3.40.50.1820">
    <property type="entry name" value="alpha/beta hydrolase"/>
    <property type="match status" value="1"/>
</dbReference>
<dbReference type="SUPFAM" id="SSF53474">
    <property type="entry name" value="alpha/beta-Hydrolases"/>
    <property type="match status" value="1"/>
</dbReference>
<dbReference type="OrthoDB" id="9806180at2"/>
<evidence type="ECO:0000256" key="1">
    <source>
        <dbReference type="ARBA" id="ARBA00022801"/>
    </source>
</evidence>
<feature type="domain" description="Alpha/beta hydrolase fold-3" evidence="2">
    <location>
        <begin position="79"/>
        <end position="285"/>
    </location>
</feature>
<dbReference type="PANTHER" id="PTHR48081">
    <property type="entry name" value="AB HYDROLASE SUPERFAMILY PROTEIN C4A8.06C"/>
    <property type="match status" value="1"/>
</dbReference>
<dbReference type="Proteomes" id="UP000013084">
    <property type="component" value="Unassembled WGS sequence"/>
</dbReference>
<dbReference type="HOGENOM" id="CLU_012494_6_1_6"/>
<accession>N9T9F4</accession>
<dbReference type="Pfam" id="PF07859">
    <property type="entry name" value="Abhydrolase_3"/>
    <property type="match status" value="1"/>
</dbReference>
<protein>
    <recommendedName>
        <fullName evidence="2">Alpha/beta hydrolase fold-3 domain-containing protein</fullName>
    </recommendedName>
</protein>
<dbReference type="RefSeq" id="WP_005201222.1">
    <property type="nucleotide sequence ID" value="NZ_JAKZGE010000003.1"/>
</dbReference>
<dbReference type="PANTHER" id="PTHR48081:SF8">
    <property type="entry name" value="ALPHA_BETA HYDROLASE FOLD-3 DOMAIN-CONTAINING PROTEIN-RELATED"/>
    <property type="match status" value="1"/>
</dbReference>
<dbReference type="EMBL" id="APRN01000033">
    <property type="protein sequence ID" value="ENX60272.1"/>
    <property type="molecule type" value="Genomic_DNA"/>
</dbReference>
<gene>
    <name evidence="3" type="ORF">F902_00812</name>
</gene>
<dbReference type="AlphaFoldDB" id="N9T9F4"/>
<reference evidence="3 4" key="1">
    <citation type="submission" date="2013-02" db="EMBL/GenBank/DDBJ databases">
        <title>The Genome Sequence of Acinetobacter sp. CIP 70.18.</title>
        <authorList>
            <consortium name="The Broad Institute Genome Sequencing Platform"/>
            <consortium name="The Broad Institute Genome Sequencing Center for Infectious Disease"/>
            <person name="Cerqueira G."/>
            <person name="Feldgarden M."/>
            <person name="Courvalin P."/>
            <person name="Perichon B."/>
            <person name="Grillot-Courvalin C."/>
            <person name="Clermont D."/>
            <person name="Rocha E."/>
            <person name="Yoon E.-J."/>
            <person name="Nemec A."/>
            <person name="Walker B."/>
            <person name="Young S.K."/>
            <person name="Zeng Q."/>
            <person name="Gargeya S."/>
            <person name="Fitzgerald M."/>
            <person name="Haas B."/>
            <person name="Abouelleil A."/>
            <person name="Alvarado L."/>
            <person name="Arachchi H.M."/>
            <person name="Berlin A.M."/>
            <person name="Chapman S.B."/>
            <person name="Dewar J."/>
            <person name="Goldberg J."/>
            <person name="Griggs A."/>
            <person name="Gujja S."/>
            <person name="Hansen M."/>
            <person name="Howarth C."/>
            <person name="Imamovic A."/>
            <person name="Larimer J."/>
            <person name="McCowan C."/>
            <person name="Murphy C."/>
            <person name="Neiman D."/>
            <person name="Pearson M."/>
            <person name="Priest M."/>
            <person name="Roberts A."/>
            <person name="Saif S."/>
            <person name="Shea T."/>
            <person name="Sisk P."/>
            <person name="Sykes S."/>
            <person name="Wortman J."/>
            <person name="Nusbaum C."/>
            <person name="Birren B."/>
        </authorList>
    </citation>
    <scope>NUCLEOTIDE SEQUENCE [LARGE SCALE GENOMIC DNA]</scope>
    <source>
        <strain evidence="3 4">CIP 70.18</strain>
    </source>
</reference>
<evidence type="ECO:0000259" key="2">
    <source>
        <dbReference type="Pfam" id="PF07859"/>
    </source>
</evidence>
<evidence type="ECO:0000313" key="3">
    <source>
        <dbReference type="EMBL" id="ENX60272.1"/>
    </source>
</evidence>
<proteinExistence type="predicted"/>
<comment type="caution">
    <text evidence="3">The sequence shown here is derived from an EMBL/GenBank/DDBJ whole genome shotgun (WGS) entry which is preliminary data.</text>
</comment>